<proteinExistence type="inferred from homology"/>
<feature type="transmembrane region" description="Helical" evidence="6">
    <location>
        <begin position="101"/>
        <end position="121"/>
    </location>
</feature>
<keyword evidence="3 6" id="KW-0812">Transmembrane</keyword>
<comment type="caution">
    <text evidence="7">The sequence shown here is derived from an EMBL/GenBank/DDBJ whole genome shotgun (WGS) entry which is preliminary data.</text>
</comment>
<dbReference type="GO" id="GO:0005886">
    <property type="term" value="C:plasma membrane"/>
    <property type="evidence" value="ECO:0007669"/>
    <property type="project" value="TreeGrafter"/>
</dbReference>
<reference evidence="7" key="1">
    <citation type="submission" date="2023-05" db="EMBL/GenBank/DDBJ databases">
        <authorList>
            <person name="Zhang X."/>
        </authorList>
    </citation>
    <scope>NUCLEOTIDE SEQUENCE</scope>
    <source>
        <strain evidence="7">YF14B1</strain>
    </source>
</reference>
<dbReference type="AlphaFoldDB" id="A0AAE3QVW1"/>
<protein>
    <submittedName>
        <fullName evidence="7">DUF423 domain-containing protein</fullName>
    </submittedName>
</protein>
<evidence type="ECO:0000256" key="1">
    <source>
        <dbReference type="ARBA" id="ARBA00004141"/>
    </source>
</evidence>
<evidence type="ECO:0000313" key="8">
    <source>
        <dbReference type="Proteomes" id="UP001241110"/>
    </source>
</evidence>
<gene>
    <name evidence="7" type="ORF">QNI16_28365</name>
</gene>
<dbReference type="PANTHER" id="PTHR43461:SF1">
    <property type="entry name" value="TRANSMEMBRANE PROTEIN 256"/>
    <property type="match status" value="1"/>
</dbReference>
<dbReference type="Proteomes" id="UP001241110">
    <property type="component" value="Unassembled WGS sequence"/>
</dbReference>
<evidence type="ECO:0000256" key="2">
    <source>
        <dbReference type="ARBA" id="ARBA00009694"/>
    </source>
</evidence>
<dbReference type="PANTHER" id="PTHR43461">
    <property type="entry name" value="TRANSMEMBRANE PROTEIN 256"/>
    <property type="match status" value="1"/>
</dbReference>
<feature type="transmembrane region" description="Helical" evidence="6">
    <location>
        <begin position="71"/>
        <end position="95"/>
    </location>
</feature>
<comment type="subcellular location">
    <subcellularLocation>
        <location evidence="1">Membrane</location>
        <topology evidence="1">Multi-pass membrane protein</topology>
    </subcellularLocation>
</comment>
<evidence type="ECO:0000256" key="5">
    <source>
        <dbReference type="ARBA" id="ARBA00023136"/>
    </source>
</evidence>
<accession>A0AAE3QVW1</accession>
<dbReference type="RefSeq" id="WP_313985751.1">
    <property type="nucleotide sequence ID" value="NZ_JASJOS010000015.1"/>
</dbReference>
<evidence type="ECO:0000256" key="3">
    <source>
        <dbReference type="ARBA" id="ARBA00022692"/>
    </source>
</evidence>
<organism evidence="7 8">
    <name type="scientific">Xanthocytophaga flava</name>
    <dbReference type="NCBI Taxonomy" id="3048013"/>
    <lineage>
        <taxon>Bacteria</taxon>
        <taxon>Pseudomonadati</taxon>
        <taxon>Bacteroidota</taxon>
        <taxon>Cytophagia</taxon>
        <taxon>Cytophagales</taxon>
        <taxon>Rhodocytophagaceae</taxon>
        <taxon>Xanthocytophaga</taxon>
    </lineage>
</organism>
<dbReference type="EMBL" id="JASJOS010000015">
    <property type="protein sequence ID" value="MDJ1484445.1"/>
    <property type="molecule type" value="Genomic_DNA"/>
</dbReference>
<evidence type="ECO:0000313" key="7">
    <source>
        <dbReference type="EMBL" id="MDJ1484445.1"/>
    </source>
</evidence>
<sequence>MQKFLLLSGAILGGLGVGLGAFGAHALKPMLEASQRLDTYETAVKYQFYHAFALLITGLLAYRIESRLLTYAGYSFLGGTLIFSGSLYILCLSGIRWLGAITPIGGVLMIVGWALVAWVVANGE</sequence>
<evidence type="ECO:0000256" key="6">
    <source>
        <dbReference type="SAM" id="Phobius"/>
    </source>
</evidence>
<evidence type="ECO:0000256" key="4">
    <source>
        <dbReference type="ARBA" id="ARBA00022989"/>
    </source>
</evidence>
<name>A0AAE3QVW1_9BACT</name>
<dbReference type="InterPro" id="IPR006696">
    <property type="entry name" value="DUF423"/>
</dbReference>
<feature type="transmembrane region" description="Helical" evidence="6">
    <location>
        <begin position="47"/>
        <end position="64"/>
    </location>
</feature>
<keyword evidence="4 6" id="KW-1133">Transmembrane helix</keyword>
<keyword evidence="5 6" id="KW-0472">Membrane</keyword>
<comment type="similarity">
    <text evidence="2">Belongs to the UPF0382 family.</text>
</comment>
<dbReference type="Pfam" id="PF04241">
    <property type="entry name" value="DUF423"/>
    <property type="match status" value="1"/>
</dbReference>